<sequence length="213" mass="22649">MTPTPAPTPASTPVPTPAPTPAASAESSADAYAAPSAAALNEAGLPPMPPTGVGARTARSEPPARRRTDREVRLPLAVRKELLITRAALERYDCAQSLADVRASVRNIGRIGAWLPRMARPQSMWKLLGMAKDYPVMSSALSLALPLMRRVPVLRWGWKLSKLGAVAGAGYWAWRTFQQARAQTPEGNVPAAGTARDAAGARADTGFHDPLVR</sequence>
<dbReference type="AlphaFoldDB" id="A0A6N1BEM5"/>
<dbReference type="EMBL" id="JABEMD010000084">
    <property type="protein sequence ID" value="NNH14223.1"/>
    <property type="molecule type" value="Genomic_DNA"/>
</dbReference>
<dbReference type="InterPro" id="IPR021751">
    <property type="entry name" value="DUF3318"/>
</dbReference>
<feature type="compositionally biased region" description="Low complexity" evidence="1">
    <location>
        <begin position="191"/>
        <end position="204"/>
    </location>
</feature>
<feature type="compositionally biased region" description="Pro residues" evidence="1">
    <location>
        <begin position="1"/>
        <end position="20"/>
    </location>
</feature>
<dbReference type="Proteomes" id="UP001056648">
    <property type="component" value="Chromosome 2"/>
</dbReference>
<feature type="compositionally biased region" description="Low complexity" evidence="1">
    <location>
        <begin position="21"/>
        <end position="39"/>
    </location>
</feature>
<reference evidence="3" key="2">
    <citation type="submission" date="2022-06" db="EMBL/GenBank/DDBJ databases">
        <title>Complete genome sequence and characterization of Cupriavidus gilardii QJ1 isolated from contaminating cells.</title>
        <authorList>
            <person name="Qi J."/>
        </authorList>
    </citation>
    <scope>NUCLEOTIDE SEQUENCE</scope>
    <source>
        <strain evidence="3">QJ1</strain>
    </source>
</reference>
<feature type="compositionally biased region" description="Basic and acidic residues" evidence="1">
    <location>
        <begin position="58"/>
        <end position="69"/>
    </location>
</feature>
<organism evidence="2 4">
    <name type="scientific">Cupriavidus gilardii</name>
    <dbReference type="NCBI Taxonomy" id="82541"/>
    <lineage>
        <taxon>Bacteria</taxon>
        <taxon>Pseudomonadati</taxon>
        <taxon>Pseudomonadota</taxon>
        <taxon>Betaproteobacteria</taxon>
        <taxon>Burkholderiales</taxon>
        <taxon>Burkholderiaceae</taxon>
        <taxon>Cupriavidus</taxon>
    </lineage>
</organism>
<keyword evidence="5" id="KW-1185">Reference proteome</keyword>
<feature type="region of interest" description="Disordered" evidence="1">
    <location>
        <begin position="184"/>
        <end position="213"/>
    </location>
</feature>
<protein>
    <submittedName>
        <fullName evidence="2">DUF3318 domain-containing protein</fullName>
    </submittedName>
</protein>
<reference evidence="2 4" key="1">
    <citation type="submission" date="2020-05" db="EMBL/GenBank/DDBJ databases">
        <title>MicrobeNet Type strains.</title>
        <authorList>
            <person name="Nicholson A.C."/>
        </authorList>
    </citation>
    <scope>NUCLEOTIDE SEQUENCE [LARGE SCALE GENOMIC DNA]</scope>
    <source>
        <strain evidence="2 4">ATCC 700815</strain>
    </source>
</reference>
<evidence type="ECO:0000313" key="3">
    <source>
        <dbReference type="EMBL" id="USE79469.1"/>
    </source>
</evidence>
<name>A0A6N1BEM5_9BURK</name>
<dbReference type="RefSeq" id="WP_082371402.1">
    <property type="nucleotide sequence ID" value="NZ_BAAAEB010000007.1"/>
</dbReference>
<evidence type="ECO:0000313" key="4">
    <source>
        <dbReference type="Proteomes" id="UP000542973"/>
    </source>
</evidence>
<feature type="region of interest" description="Disordered" evidence="1">
    <location>
        <begin position="1"/>
        <end position="69"/>
    </location>
</feature>
<gene>
    <name evidence="2" type="ORF">HLB16_25605</name>
    <name evidence="3" type="ORF">NDR89_23040</name>
</gene>
<dbReference type="Pfam" id="PF11780">
    <property type="entry name" value="DUF3318"/>
    <property type="match status" value="1"/>
</dbReference>
<proteinExistence type="predicted"/>
<evidence type="ECO:0000313" key="2">
    <source>
        <dbReference type="EMBL" id="NNH14223.1"/>
    </source>
</evidence>
<dbReference type="GeneID" id="70689315"/>
<evidence type="ECO:0000313" key="5">
    <source>
        <dbReference type="Proteomes" id="UP001056648"/>
    </source>
</evidence>
<dbReference type="Proteomes" id="UP000542973">
    <property type="component" value="Unassembled WGS sequence"/>
</dbReference>
<evidence type="ECO:0000256" key="1">
    <source>
        <dbReference type="SAM" id="MobiDB-lite"/>
    </source>
</evidence>
<accession>A0A6N1BEM5</accession>
<dbReference type="EMBL" id="CP098736">
    <property type="protein sequence ID" value="USE79469.1"/>
    <property type="molecule type" value="Genomic_DNA"/>
</dbReference>